<organism evidence="2 3">
    <name type="scientific">Klebsormidium nitens</name>
    <name type="common">Green alga</name>
    <name type="synonym">Ulothrix nitens</name>
    <dbReference type="NCBI Taxonomy" id="105231"/>
    <lineage>
        <taxon>Eukaryota</taxon>
        <taxon>Viridiplantae</taxon>
        <taxon>Streptophyta</taxon>
        <taxon>Klebsormidiophyceae</taxon>
        <taxon>Klebsormidiales</taxon>
        <taxon>Klebsormidiaceae</taxon>
        <taxon>Klebsormidium</taxon>
    </lineage>
</organism>
<dbReference type="AlphaFoldDB" id="A0A1Y1IEV9"/>
<proteinExistence type="predicted"/>
<evidence type="ECO:0000313" key="2">
    <source>
        <dbReference type="EMBL" id="GAQ89133.1"/>
    </source>
</evidence>
<protein>
    <submittedName>
        <fullName evidence="2">Uncharacterized protein</fullName>
    </submittedName>
</protein>
<evidence type="ECO:0000256" key="1">
    <source>
        <dbReference type="SAM" id="MobiDB-lite"/>
    </source>
</evidence>
<dbReference type="EMBL" id="DF237439">
    <property type="protein sequence ID" value="GAQ89133.1"/>
    <property type="molecule type" value="Genomic_DNA"/>
</dbReference>
<name>A0A1Y1IEV9_KLENI</name>
<feature type="region of interest" description="Disordered" evidence="1">
    <location>
        <begin position="17"/>
        <end position="82"/>
    </location>
</feature>
<evidence type="ECO:0000313" key="3">
    <source>
        <dbReference type="Proteomes" id="UP000054558"/>
    </source>
</evidence>
<feature type="compositionally biased region" description="Basic and acidic residues" evidence="1">
    <location>
        <begin position="32"/>
        <end position="47"/>
    </location>
</feature>
<accession>A0A1Y1IEV9</accession>
<sequence>MLEYAYVNEVYGQSFVKGHNKDHGLRHKTARKSGEKEQDDFSRKRNFDMSVTGDGPDSKVPIAATPDARGPSPVLSPYPGSEASIYDETTRLIPPMYEVAPPVAVKGPQLPAQQMDLEPLALKQGFGVGAEHDCPAEKSGCV</sequence>
<feature type="compositionally biased region" description="Basic residues" evidence="1">
    <location>
        <begin position="18"/>
        <end position="31"/>
    </location>
</feature>
<keyword evidence="3" id="KW-1185">Reference proteome</keyword>
<reference evidence="2 3" key="1">
    <citation type="journal article" date="2014" name="Nat. Commun.">
        <title>Klebsormidium flaccidum genome reveals primary factors for plant terrestrial adaptation.</title>
        <authorList>
            <person name="Hori K."/>
            <person name="Maruyama F."/>
            <person name="Fujisawa T."/>
            <person name="Togashi T."/>
            <person name="Yamamoto N."/>
            <person name="Seo M."/>
            <person name="Sato S."/>
            <person name="Yamada T."/>
            <person name="Mori H."/>
            <person name="Tajima N."/>
            <person name="Moriyama T."/>
            <person name="Ikeuchi M."/>
            <person name="Watanabe M."/>
            <person name="Wada H."/>
            <person name="Kobayashi K."/>
            <person name="Saito M."/>
            <person name="Masuda T."/>
            <person name="Sasaki-Sekimoto Y."/>
            <person name="Mashiguchi K."/>
            <person name="Awai K."/>
            <person name="Shimojima M."/>
            <person name="Masuda S."/>
            <person name="Iwai M."/>
            <person name="Nobusawa T."/>
            <person name="Narise T."/>
            <person name="Kondo S."/>
            <person name="Saito H."/>
            <person name="Sato R."/>
            <person name="Murakawa M."/>
            <person name="Ihara Y."/>
            <person name="Oshima-Yamada Y."/>
            <person name="Ohtaka K."/>
            <person name="Satoh M."/>
            <person name="Sonobe K."/>
            <person name="Ishii M."/>
            <person name="Ohtani R."/>
            <person name="Kanamori-Sato M."/>
            <person name="Honoki R."/>
            <person name="Miyazaki D."/>
            <person name="Mochizuki H."/>
            <person name="Umetsu J."/>
            <person name="Higashi K."/>
            <person name="Shibata D."/>
            <person name="Kamiya Y."/>
            <person name="Sato N."/>
            <person name="Nakamura Y."/>
            <person name="Tabata S."/>
            <person name="Ida S."/>
            <person name="Kurokawa K."/>
            <person name="Ohta H."/>
        </authorList>
    </citation>
    <scope>NUCLEOTIDE SEQUENCE [LARGE SCALE GENOMIC DNA]</scope>
    <source>
        <strain evidence="2 3">NIES-2285</strain>
    </source>
</reference>
<gene>
    <name evidence="2" type="ORF">KFL_004900013</name>
</gene>
<dbReference type="Proteomes" id="UP000054558">
    <property type="component" value="Unassembled WGS sequence"/>
</dbReference>